<dbReference type="PANTHER" id="PTHR30273:SF2">
    <property type="entry name" value="PROTEIN FECR"/>
    <property type="match status" value="1"/>
</dbReference>
<keyword evidence="1" id="KW-0472">Membrane</keyword>
<dbReference type="InterPro" id="IPR032508">
    <property type="entry name" value="FecR_C"/>
</dbReference>
<sequence>MDLENLLHKWLNGTATPEEVTQLKASPEYASYLEISAATAHLKTPEVASDQNYKAIASQLQPKNNVRKLFPVRNLLKIAAVLAIFVVGYLYVDSLDTTIHSQIAKKETFTLPDSSEVALNANSTITYNKNNWNSQRTLNLQGEAYFKVTKGNTFSVKTPLGTVTVLGTQFNVFSRDKQFNITCYEGLVSVAYNDTLIKLPAGSQLSIENNTLIKHANAFAPFPSWTANESSFENADLAAVLEELERQYPIQLTATFSNANRRFTGSFTHTDLTLALKSICDPLQLAFTIEDERVTIYANKSQ</sequence>
<dbReference type="InterPro" id="IPR012373">
    <property type="entry name" value="Ferrdict_sens_TM"/>
</dbReference>
<evidence type="ECO:0000256" key="1">
    <source>
        <dbReference type="SAM" id="Phobius"/>
    </source>
</evidence>
<accession>A0A1G7BUT9</accession>
<evidence type="ECO:0000259" key="2">
    <source>
        <dbReference type="Pfam" id="PF04773"/>
    </source>
</evidence>
<dbReference type="EMBL" id="FNBA01000001">
    <property type="protein sequence ID" value="SDE30891.1"/>
    <property type="molecule type" value="Genomic_DNA"/>
</dbReference>
<name>A0A1G7BUT9_9FLAO</name>
<reference evidence="4 5" key="1">
    <citation type="submission" date="2016-10" db="EMBL/GenBank/DDBJ databases">
        <authorList>
            <person name="de Groot N.N."/>
        </authorList>
    </citation>
    <scope>NUCLEOTIDE SEQUENCE [LARGE SCALE GENOMIC DNA]</scope>
    <source>
        <strain evidence="4 5">DSM 16195</strain>
    </source>
</reference>
<keyword evidence="1" id="KW-0812">Transmembrane</keyword>
<dbReference type="InterPro" id="IPR006860">
    <property type="entry name" value="FecR"/>
</dbReference>
<gene>
    <name evidence="4" type="ORF">SAMN05421855_10132</name>
</gene>
<proteinExistence type="predicted"/>
<dbReference type="Pfam" id="PF16344">
    <property type="entry name" value="FecR_C"/>
    <property type="match status" value="1"/>
</dbReference>
<feature type="domain" description="FecR protein" evidence="2">
    <location>
        <begin position="99"/>
        <end position="188"/>
    </location>
</feature>
<dbReference type="PANTHER" id="PTHR30273">
    <property type="entry name" value="PERIPLASMIC SIGNAL SENSOR AND SIGMA FACTOR ACTIVATOR FECR-RELATED"/>
    <property type="match status" value="1"/>
</dbReference>
<dbReference type="GO" id="GO:0016989">
    <property type="term" value="F:sigma factor antagonist activity"/>
    <property type="evidence" value="ECO:0007669"/>
    <property type="project" value="TreeGrafter"/>
</dbReference>
<dbReference type="PIRSF" id="PIRSF018266">
    <property type="entry name" value="FecR"/>
    <property type="match status" value="1"/>
</dbReference>
<evidence type="ECO:0000313" key="5">
    <source>
        <dbReference type="Proteomes" id="UP000199321"/>
    </source>
</evidence>
<dbReference type="RefSeq" id="WP_093139245.1">
    <property type="nucleotide sequence ID" value="NZ_BMWO01000001.1"/>
</dbReference>
<keyword evidence="1" id="KW-1133">Transmembrane helix</keyword>
<dbReference type="AlphaFoldDB" id="A0A1G7BUT9"/>
<evidence type="ECO:0000313" key="4">
    <source>
        <dbReference type="EMBL" id="SDE30891.1"/>
    </source>
</evidence>
<dbReference type="Gene3D" id="3.55.50.30">
    <property type="match status" value="1"/>
</dbReference>
<organism evidence="4 5">
    <name type="scientific">Ulvibacter litoralis</name>
    <dbReference type="NCBI Taxonomy" id="227084"/>
    <lineage>
        <taxon>Bacteria</taxon>
        <taxon>Pseudomonadati</taxon>
        <taxon>Bacteroidota</taxon>
        <taxon>Flavobacteriia</taxon>
        <taxon>Flavobacteriales</taxon>
        <taxon>Flavobacteriaceae</taxon>
        <taxon>Ulvibacter</taxon>
    </lineage>
</organism>
<evidence type="ECO:0000259" key="3">
    <source>
        <dbReference type="Pfam" id="PF16344"/>
    </source>
</evidence>
<dbReference type="Pfam" id="PF04773">
    <property type="entry name" value="FecR"/>
    <property type="match status" value="1"/>
</dbReference>
<dbReference type="Gene3D" id="2.60.120.1440">
    <property type="match status" value="1"/>
</dbReference>
<feature type="transmembrane region" description="Helical" evidence="1">
    <location>
        <begin position="75"/>
        <end position="92"/>
    </location>
</feature>
<dbReference type="OrthoDB" id="1097347at2"/>
<feature type="domain" description="Protein FecR C-terminal" evidence="3">
    <location>
        <begin position="231"/>
        <end position="296"/>
    </location>
</feature>
<dbReference type="Proteomes" id="UP000199321">
    <property type="component" value="Unassembled WGS sequence"/>
</dbReference>
<dbReference type="STRING" id="227084.SAMN05421855_10132"/>
<keyword evidence="5" id="KW-1185">Reference proteome</keyword>
<protein>
    <submittedName>
        <fullName evidence="4">Ferric-dicitrate binding protein FerR, regulates iron transport through sigma-19</fullName>
    </submittedName>
</protein>